<proteinExistence type="inferred from homology"/>
<name>A0A4Q7DIT6_9PROT</name>
<dbReference type="GO" id="GO:0005737">
    <property type="term" value="C:cytoplasm"/>
    <property type="evidence" value="ECO:0007669"/>
    <property type="project" value="UniProtKB-ARBA"/>
</dbReference>
<dbReference type="Pfam" id="PF00410">
    <property type="entry name" value="Ribosomal_S8"/>
    <property type="match status" value="1"/>
</dbReference>
<dbReference type="Gene3D" id="3.30.1490.10">
    <property type="match status" value="1"/>
</dbReference>
<keyword evidence="2 6" id="KW-0689">Ribosomal protein</keyword>
<sequence length="132" mass="14556">MTILDPIGDLLTRIRNAHMIGKTSVLSPASKARARVLDVLLEEGYIRGYTKDIDDRGHPTLKVELKYHEGAPVIRNIKRVSTPGRRVYSSIKDLPHVYNGLGINILSTSQGVMSDVKARQLSVSGEVICSVF</sequence>
<dbReference type="InterPro" id="IPR047863">
    <property type="entry name" value="Ribosomal_uS8_CS"/>
</dbReference>
<dbReference type="InterPro" id="IPR035987">
    <property type="entry name" value="Ribosomal_uS8_sf"/>
</dbReference>
<dbReference type="NCBIfam" id="NF001109">
    <property type="entry name" value="PRK00136.1"/>
    <property type="match status" value="1"/>
</dbReference>
<dbReference type="OrthoDB" id="9802617at2"/>
<dbReference type="GO" id="GO:0005840">
    <property type="term" value="C:ribosome"/>
    <property type="evidence" value="ECO:0007669"/>
    <property type="project" value="UniProtKB-KW"/>
</dbReference>
<dbReference type="GO" id="GO:0019843">
    <property type="term" value="F:rRNA binding"/>
    <property type="evidence" value="ECO:0007669"/>
    <property type="project" value="UniProtKB-UniRule"/>
</dbReference>
<comment type="caution">
    <text evidence="8">The sequence shown here is derived from an EMBL/GenBank/DDBJ whole genome shotgun (WGS) entry which is preliminary data.</text>
</comment>
<dbReference type="SUPFAM" id="SSF56047">
    <property type="entry name" value="Ribosomal protein S8"/>
    <property type="match status" value="1"/>
</dbReference>
<comment type="function">
    <text evidence="6">One of the primary rRNA binding proteins, it binds directly to 16S rRNA central domain where it helps coordinate assembly of the platform of the 30S subunit.</text>
</comment>
<evidence type="ECO:0000313" key="8">
    <source>
        <dbReference type="EMBL" id="RZI46260.1"/>
    </source>
</evidence>
<evidence type="ECO:0000256" key="4">
    <source>
        <dbReference type="ARBA" id="ARBA00035258"/>
    </source>
</evidence>
<evidence type="ECO:0000256" key="7">
    <source>
        <dbReference type="RuleBase" id="RU003660"/>
    </source>
</evidence>
<evidence type="ECO:0000256" key="5">
    <source>
        <dbReference type="ARBA" id="ARBA00046740"/>
    </source>
</evidence>
<accession>A0A4Q7DIT6</accession>
<keyword evidence="6" id="KW-0699">rRNA-binding</keyword>
<dbReference type="Gene3D" id="3.30.1370.30">
    <property type="match status" value="1"/>
</dbReference>
<evidence type="ECO:0000256" key="1">
    <source>
        <dbReference type="ARBA" id="ARBA00006471"/>
    </source>
</evidence>
<gene>
    <name evidence="6" type="primary">rpsH</name>
    <name evidence="8" type="ORF">EQU50_04820</name>
</gene>
<dbReference type="GO" id="GO:0003735">
    <property type="term" value="F:structural constituent of ribosome"/>
    <property type="evidence" value="ECO:0007669"/>
    <property type="project" value="InterPro"/>
</dbReference>
<dbReference type="Proteomes" id="UP000293550">
    <property type="component" value="Unassembled WGS sequence"/>
</dbReference>
<dbReference type="GO" id="GO:0006412">
    <property type="term" value="P:translation"/>
    <property type="evidence" value="ECO:0007669"/>
    <property type="project" value="UniProtKB-UniRule"/>
</dbReference>
<evidence type="ECO:0000313" key="9">
    <source>
        <dbReference type="Proteomes" id="UP000293550"/>
    </source>
</evidence>
<reference evidence="8 9" key="1">
    <citation type="submission" date="2018-10" db="EMBL/GenBank/DDBJ databases">
        <title>An updated phylogeny of the Alphaproteobacteria reveals that the parasitic Rickettsiales and Holosporales have independent origins.</title>
        <authorList>
            <person name="Munoz-Gomez S.A."/>
            <person name="Hess S."/>
            <person name="Burger G."/>
            <person name="Lang B.F."/>
            <person name="Susko E."/>
            <person name="Slamovits C.H."/>
            <person name="Roger A.J."/>
        </authorList>
    </citation>
    <scope>NUCLEOTIDE SEQUENCE [LARGE SCALE GENOMIC DNA]</scope>
    <source>
        <strain evidence="8">HOLO01</strain>
    </source>
</reference>
<dbReference type="InterPro" id="IPR000630">
    <property type="entry name" value="Ribosomal_uS8"/>
</dbReference>
<keyword evidence="3 6" id="KW-0687">Ribonucleoprotein</keyword>
<organism evidence="8 9">
    <name type="scientific">Candidatus Finniella inopinata</name>
    <dbReference type="NCBI Taxonomy" id="1696036"/>
    <lineage>
        <taxon>Bacteria</taxon>
        <taxon>Pseudomonadati</taxon>
        <taxon>Pseudomonadota</taxon>
        <taxon>Alphaproteobacteria</taxon>
        <taxon>Holosporales</taxon>
        <taxon>Candidatus Paracaedibacteraceae</taxon>
        <taxon>Candidatus Finniella</taxon>
    </lineage>
</organism>
<comment type="subunit">
    <text evidence="5 6">Part of the 30S ribosomal subunit. Contacts proteins S5 and S12.</text>
</comment>
<dbReference type="EMBL" id="SCFB01000005">
    <property type="protein sequence ID" value="RZI46260.1"/>
    <property type="molecule type" value="Genomic_DNA"/>
</dbReference>
<protein>
    <recommendedName>
        <fullName evidence="4 6">Small ribosomal subunit protein uS8</fullName>
    </recommendedName>
</protein>
<keyword evidence="9" id="KW-1185">Reference proteome</keyword>
<dbReference type="PANTHER" id="PTHR11758">
    <property type="entry name" value="40S RIBOSOMAL PROTEIN S15A"/>
    <property type="match status" value="1"/>
</dbReference>
<dbReference type="FunFam" id="3.30.1490.10:FF:000001">
    <property type="entry name" value="30S ribosomal protein S8"/>
    <property type="match status" value="1"/>
</dbReference>
<dbReference type="GO" id="GO:1990904">
    <property type="term" value="C:ribonucleoprotein complex"/>
    <property type="evidence" value="ECO:0007669"/>
    <property type="project" value="UniProtKB-KW"/>
</dbReference>
<dbReference type="RefSeq" id="WP_130154011.1">
    <property type="nucleotide sequence ID" value="NZ_SCFB01000005.1"/>
</dbReference>
<dbReference type="PROSITE" id="PS00053">
    <property type="entry name" value="RIBOSOMAL_S8"/>
    <property type="match status" value="1"/>
</dbReference>
<dbReference type="AlphaFoldDB" id="A0A4Q7DIT6"/>
<evidence type="ECO:0000256" key="3">
    <source>
        <dbReference type="ARBA" id="ARBA00023274"/>
    </source>
</evidence>
<evidence type="ECO:0000256" key="2">
    <source>
        <dbReference type="ARBA" id="ARBA00022980"/>
    </source>
</evidence>
<keyword evidence="6" id="KW-0694">RNA-binding</keyword>
<dbReference type="HAMAP" id="MF_01302_B">
    <property type="entry name" value="Ribosomal_uS8_B"/>
    <property type="match status" value="1"/>
</dbReference>
<comment type="similarity">
    <text evidence="1 6 7">Belongs to the universal ribosomal protein uS8 family.</text>
</comment>
<evidence type="ECO:0000256" key="6">
    <source>
        <dbReference type="HAMAP-Rule" id="MF_01302"/>
    </source>
</evidence>